<accession>B4R821</accession>
<keyword evidence="2" id="KW-1185">Reference proteome</keyword>
<organism evidence="1 2">
    <name type="scientific">Phenylobacterium zucineum (strain HLK1)</name>
    <dbReference type="NCBI Taxonomy" id="450851"/>
    <lineage>
        <taxon>Bacteria</taxon>
        <taxon>Pseudomonadati</taxon>
        <taxon>Pseudomonadota</taxon>
        <taxon>Alphaproteobacteria</taxon>
        <taxon>Caulobacterales</taxon>
        <taxon>Caulobacteraceae</taxon>
        <taxon>Phenylobacterium</taxon>
    </lineage>
</organism>
<dbReference type="InterPro" id="IPR029069">
    <property type="entry name" value="HotDog_dom_sf"/>
</dbReference>
<dbReference type="AlphaFoldDB" id="B4R821"/>
<dbReference type="eggNOG" id="COG0824">
    <property type="taxonomic scope" value="Bacteria"/>
</dbReference>
<dbReference type="EMBL" id="CP000747">
    <property type="protein sequence ID" value="ACG77554.1"/>
    <property type="molecule type" value="Genomic_DNA"/>
</dbReference>
<dbReference type="OrthoDB" id="5495835at2"/>
<reference evidence="1 2" key="1">
    <citation type="journal article" date="2008" name="BMC Genomics">
        <title>Complete genome of Phenylobacterium zucineum - a novel facultative intracellular bacterium isolated from human erythroleukemia cell line K562.</title>
        <authorList>
            <person name="Luo Y."/>
            <person name="Xu X."/>
            <person name="Ding Z."/>
            <person name="Liu Z."/>
            <person name="Zhang B."/>
            <person name="Yan Z."/>
            <person name="Sun J."/>
            <person name="Hu S."/>
            <person name="Hu X."/>
        </authorList>
    </citation>
    <scope>NUCLEOTIDE SEQUENCE [LARGE SCALE GENOMIC DNA]</scope>
    <source>
        <strain evidence="1 2">HLK1</strain>
    </source>
</reference>
<dbReference type="Gene3D" id="3.10.129.10">
    <property type="entry name" value="Hotdog Thioesterase"/>
    <property type="match status" value="1"/>
</dbReference>
<sequence>MSKIMIGRQFCGPPNSGNGGYVCGVLAEGLEGPVTAVLRAPIPLDVDLDLERQDGGTVLTGEGGGLIGQAGAARTELPEPPPAPSLEAARAAGARHMGHAERVHPICFTCGTAREEGDGLRVFAGPLEGAAPGVVACTWRAHERFARPDGTIAQEVVWAALDCPGYFAWVEKEGRHGALLGTMTGEVLKAPRAGEECILVAWPIAKEGRKETAGVALYSSDGELLGRAHQVWIVIGPAPGPAPMKAAAEA</sequence>
<name>B4R821_PHEZH</name>
<evidence type="ECO:0000313" key="2">
    <source>
        <dbReference type="Proteomes" id="UP000001868"/>
    </source>
</evidence>
<dbReference type="KEGG" id="pzu:PHZ_c1140"/>
<dbReference type="SUPFAM" id="SSF54637">
    <property type="entry name" value="Thioesterase/thiol ester dehydrase-isomerase"/>
    <property type="match status" value="1"/>
</dbReference>
<gene>
    <name evidence="1" type="ordered locus">PHZ_c1140</name>
</gene>
<proteinExistence type="predicted"/>
<dbReference type="Proteomes" id="UP000001868">
    <property type="component" value="Chromosome"/>
</dbReference>
<evidence type="ECO:0000313" key="1">
    <source>
        <dbReference type="EMBL" id="ACG77554.1"/>
    </source>
</evidence>
<dbReference type="HOGENOM" id="CLU_078243_0_0_5"/>
<dbReference type="STRING" id="450851.PHZ_c1140"/>
<protein>
    <submittedName>
        <fullName evidence="1">Uncharacterized protein</fullName>
    </submittedName>
</protein>
<dbReference type="RefSeq" id="WP_012521700.1">
    <property type="nucleotide sequence ID" value="NC_011144.1"/>
</dbReference>